<reference evidence="1 2" key="1">
    <citation type="submission" date="2019-11" db="EMBL/GenBank/DDBJ databases">
        <title>Caenimonas koreensis gen. nov., sp. nov., isolated from activated sludge.</title>
        <authorList>
            <person name="Seung H.R."/>
        </authorList>
    </citation>
    <scope>NUCLEOTIDE SEQUENCE [LARGE SCALE GENOMIC DNA]</scope>
    <source>
        <strain evidence="1 2">EMB320</strain>
    </source>
</reference>
<evidence type="ECO:0008006" key="3">
    <source>
        <dbReference type="Google" id="ProtNLM"/>
    </source>
</evidence>
<sequence>MALTTYYNPLRGTRRRRNYDVFRANLGVPLVAVEWAQDGRFELSPRDADVLIQVQGGDLMWQKERLLNCGLARIRSEGLARDVAIVDADVVFEAPDWHKRVSAALDKCPIVQCQSLIDHLPPLPPDIRTRDALAAVAPERSIESLACVLAQGKPLFTLDAETVRLQAVANFPPSSGSTGMAIAVRLADLPSFELYDGNIVGGGDLLMATAFIGRLKELFDVRNYASGHEADAFAWAARCLPRQPRLGWADNRVMHLWHGSLADRQYGERLHILGPRGYDPAIHLDRSGQAMRFTPCASELKNAVAHYLASRNDA</sequence>
<proteinExistence type="predicted"/>
<name>A0A844B6L2_9BURK</name>
<dbReference type="EMBL" id="WJBU01000016">
    <property type="protein sequence ID" value="MRD48823.1"/>
    <property type="molecule type" value="Genomic_DNA"/>
</dbReference>
<keyword evidence="2" id="KW-1185">Reference proteome</keyword>
<gene>
    <name evidence="1" type="ORF">GHT07_16165</name>
</gene>
<dbReference type="OrthoDB" id="7593663at2"/>
<dbReference type="Proteomes" id="UP000487350">
    <property type="component" value="Unassembled WGS sequence"/>
</dbReference>
<evidence type="ECO:0000313" key="1">
    <source>
        <dbReference type="EMBL" id="MRD48823.1"/>
    </source>
</evidence>
<dbReference type="AlphaFoldDB" id="A0A844B6L2"/>
<dbReference type="RefSeq" id="WP_153586143.1">
    <property type="nucleotide sequence ID" value="NZ_WJBU01000016.1"/>
</dbReference>
<organism evidence="1 2">
    <name type="scientific">Caenimonas koreensis DSM 17982</name>
    <dbReference type="NCBI Taxonomy" id="1121255"/>
    <lineage>
        <taxon>Bacteria</taxon>
        <taxon>Pseudomonadati</taxon>
        <taxon>Pseudomonadota</taxon>
        <taxon>Betaproteobacteria</taxon>
        <taxon>Burkholderiales</taxon>
        <taxon>Comamonadaceae</taxon>
        <taxon>Caenimonas</taxon>
    </lineage>
</organism>
<accession>A0A844B6L2</accession>
<protein>
    <recommendedName>
        <fullName evidence="3">Glycosyl transferase family 2</fullName>
    </recommendedName>
</protein>
<comment type="caution">
    <text evidence="1">The sequence shown here is derived from an EMBL/GenBank/DDBJ whole genome shotgun (WGS) entry which is preliminary data.</text>
</comment>
<evidence type="ECO:0000313" key="2">
    <source>
        <dbReference type="Proteomes" id="UP000487350"/>
    </source>
</evidence>